<dbReference type="PANTHER" id="PTHR30367:SF12">
    <property type="entry name" value="P-HYDROXYBENZOIC ACID EFFLUX PUMP SUBUNIT AAEA"/>
    <property type="match status" value="1"/>
</dbReference>
<evidence type="ECO:0000313" key="9">
    <source>
        <dbReference type="Proteomes" id="UP000093391"/>
    </source>
</evidence>
<dbReference type="Gene3D" id="1.10.287.470">
    <property type="entry name" value="Helix hairpin bin"/>
    <property type="match status" value="2"/>
</dbReference>
<accession>A0A1B2LVV1</accession>
<dbReference type="PANTHER" id="PTHR30367">
    <property type="entry name" value="P-HYDROXYBENZOIC ACID EFFLUX PUMP SUBUNIT AAEA-RELATED"/>
    <property type="match status" value="1"/>
</dbReference>
<dbReference type="Gene3D" id="2.40.30.170">
    <property type="match status" value="1"/>
</dbReference>
<dbReference type="Proteomes" id="UP000093391">
    <property type="component" value="Chromosome"/>
</dbReference>
<dbReference type="InterPro" id="IPR058624">
    <property type="entry name" value="MdtA-like_HH"/>
</dbReference>
<dbReference type="OrthoDB" id="9811754at2"/>
<dbReference type="InterPro" id="IPR058625">
    <property type="entry name" value="MdtA-like_BSH"/>
</dbReference>
<feature type="coiled-coil region" evidence="3">
    <location>
        <begin position="79"/>
        <end position="122"/>
    </location>
</feature>
<comment type="subcellular location">
    <subcellularLocation>
        <location evidence="1">Membrane</location>
        <topology evidence="1">Single-pass membrane protein</topology>
    </subcellularLocation>
</comment>
<dbReference type="KEGG" id="ala:BFG52_00935"/>
<sequence length="338" mass="37000">MRQLDVKRMIRPLILAVVALIAIYSVVHLWNYYNAAPWTRDGRVRGDVMQVSSDVSGLVTEVLVQDNQQVKKGQVLFKIDVARQALDVEQARADVLQAKSALAQAQAALSQAKANVLKSETNIALADRNAARYTSLIDGAISKQERDQVLAARDQSHAEHLQLKAAIQQAEANIEQQQAAIAVAQSRLDLAQLNLQRSAVLAPADGTLSNFDLRVGNYVKVGQGVAALIDRKQLYVVGYFEETKLNRIHLGDPATVQLMGDSQKIKGHVQGIASGIEDRERSVASGLLANVNPTFNWVRLAQRVPVKITLDEMPHNTLAFVAGRTATVHIVEAQKTTR</sequence>
<dbReference type="Pfam" id="PF25876">
    <property type="entry name" value="HH_MFP_RND"/>
    <property type="match status" value="1"/>
</dbReference>
<proteinExistence type="inferred from homology"/>
<evidence type="ECO:0000259" key="5">
    <source>
        <dbReference type="Pfam" id="PF25876"/>
    </source>
</evidence>
<feature type="domain" description="p-hydroxybenzoic acid efflux pump subunit AaeA-like beta-barrel" evidence="7">
    <location>
        <begin position="234"/>
        <end position="330"/>
    </location>
</feature>
<dbReference type="AlphaFoldDB" id="A0A1B2LVV1"/>
<dbReference type="InterPro" id="IPR050393">
    <property type="entry name" value="MFP_Efflux_Pump"/>
</dbReference>
<feature type="coiled-coil region" evidence="3">
    <location>
        <begin position="153"/>
        <end position="194"/>
    </location>
</feature>
<organism evidence="8 9">
    <name type="scientific">Acinetobacter larvae</name>
    <dbReference type="NCBI Taxonomy" id="1789224"/>
    <lineage>
        <taxon>Bacteria</taxon>
        <taxon>Pseudomonadati</taxon>
        <taxon>Pseudomonadota</taxon>
        <taxon>Gammaproteobacteria</taxon>
        <taxon>Moraxellales</taxon>
        <taxon>Moraxellaceae</taxon>
        <taxon>Acinetobacter</taxon>
    </lineage>
</organism>
<keyword evidence="4" id="KW-1133">Transmembrane helix</keyword>
<dbReference type="RefSeq" id="WP_067551354.1">
    <property type="nucleotide sequence ID" value="NZ_CP016895.1"/>
</dbReference>
<dbReference type="GO" id="GO:0055085">
    <property type="term" value="P:transmembrane transport"/>
    <property type="evidence" value="ECO:0007669"/>
    <property type="project" value="InterPro"/>
</dbReference>
<evidence type="ECO:0000313" key="8">
    <source>
        <dbReference type="EMBL" id="AOA57055.1"/>
    </source>
</evidence>
<keyword evidence="4" id="KW-0812">Transmembrane</keyword>
<evidence type="ECO:0000256" key="4">
    <source>
        <dbReference type="SAM" id="Phobius"/>
    </source>
</evidence>
<evidence type="ECO:0000256" key="1">
    <source>
        <dbReference type="ARBA" id="ARBA00004167"/>
    </source>
</evidence>
<dbReference type="EMBL" id="CP016895">
    <property type="protein sequence ID" value="AOA57055.1"/>
    <property type="molecule type" value="Genomic_DNA"/>
</dbReference>
<dbReference type="Pfam" id="PF25917">
    <property type="entry name" value="BSH_RND"/>
    <property type="match status" value="1"/>
</dbReference>
<evidence type="ECO:0000256" key="2">
    <source>
        <dbReference type="ARBA" id="ARBA00009477"/>
    </source>
</evidence>
<evidence type="ECO:0000259" key="6">
    <source>
        <dbReference type="Pfam" id="PF25917"/>
    </source>
</evidence>
<evidence type="ECO:0000256" key="3">
    <source>
        <dbReference type="SAM" id="Coils"/>
    </source>
</evidence>
<keyword evidence="4" id="KW-0472">Membrane</keyword>
<protein>
    <submittedName>
        <fullName evidence="8">Efflux transporter periplasmic adaptor subunit</fullName>
    </submittedName>
</protein>
<name>A0A1B2LVV1_9GAMM</name>
<dbReference type="Pfam" id="PF25963">
    <property type="entry name" value="Beta-barrel_AAEA"/>
    <property type="match status" value="1"/>
</dbReference>
<dbReference type="InterPro" id="IPR058634">
    <property type="entry name" value="AaeA-lik-b-barrel"/>
</dbReference>
<keyword evidence="9" id="KW-1185">Reference proteome</keyword>
<reference evidence="8 9" key="1">
    <citation type="submission" date="2016-08" db="EMBL/GenBank/DDBJ databases">
        <authorList>
            <person name="Seilhamer J.J."/>
        </authorList>
    </citation>
    <scope>NUCLEOTIDE SEQUENCE [LARGE SCALE GENOMIC DNA]</scope>
    <source>
        <strain evidence="8 9">BRTC-1</strain>
    </source>
</reference>
<dbReference type="SUPFAM" id="SSF111369">
    <property type="entry name" value="HlyD-like secretion proteins"/>
    <property type="match status" value="2"/>
</dbReference>
<dbReference type="Gene3D" id="2.40.50.100">
    <property type="match status" value="1"/>
</dbReference>
<dbReference type="STRING" id="1789224.BFG52_00935"/>
<feature type="domain" description="Multidrug resistance protein MdtA-like alpha-helical hairpin" evidence="5">
    <location>
        <begin position="109"/>
        <end position="189"/>
    </location>
</feature>
<comment type="similarity">
    <text evidence="2">Belongs to the membrane fusion protein (MFP) (TC 8.A.1) family.</text>
</comment>
<keyword evidence="3" id="KW-0175">Coiled coil</keyword>
<feature type="transmembrane region" description="Helical" evidence="4">
    <location>
        <begin position="12"/>
        <end position="33"/>
    </location>
</feature>
<feature type="domain" description="Multidrug resistance protein MdtA-like barrel-sandwich hybrid" evidence="6">
    <location>
        <begin position="49"/>
        <end position="229"/>
    </location>
</feature>
<evidence type="ECO:0000259" key="7">
    <source>
        <dbReference type="Pfam" id="PF25963"/>
    </source>
</evidence>
<gene>
    <name evidence="8" type="ORF">BFG52_00935</name>
</gene>